<organism evidence="5">
    <name type="scientific">Palpitomonas bilix</name>
    <dbReference type="NCBI Taxonomy" id="652834"/>
    <lineage>
        <taxon>Eukaryota</taxon>
        <taxon>Eukaryota incertae sedis</taxon>
    </lineage>
</organism>
<reference evidence="5" key="1">
    <citation type="submission" date="2021-01" db="EMBL/GenBank/DDBJ databases">
        <authorList>
            <person name="Corre E."/>
            <person name="Pelletier E."/>
            <person name="Niang G."/>
            <person name="Scheremetjew M."/>
            <person name="Finn R."/>
            <person name="Kale V."/>
            <person name="Holt S."/>
            <person name="Cochrane G."/>
            <person name="Meng A."/>
            <person name="Brown T."/>
            <person name="Cohen L."/>
        </authorList>
    </citation>
    <scope>NUCLEOTIDE SEQUENCE</scope>
    <source>
        <strain evidence="5">NIES-2562</strain>
    </source>
</reference>
<evidence type="ECO:0000256" key="1">
    <source>
        <dbReference type="ARBA" id="ARBA00022723"/>
    </source>
</evidence>
<feature type="transmembrane region" description="Helical" evidence="3">
    <location>
        <begin position="124"/>
        <end position="145"/>
    </location>
</feature>
<dbReference type="InterPro" id="IPR011992">
    <property type="entry name" value="EF-hand-dom_pair"/>
</dbReference>
<keyword evidence="3" id="KW-0812">Transmembrane</keyword>
<evidence type="ECO:0000256" key="3">
    <source>
        <dbReference type="SAM" id="Phobius"/>
    </source>
</evidence>
<evidence type="ECO:0000313" key="5">
    <source>
        <dbReference type="EMBL" id="CAE0245551.1"/>
    </source>
</evidence>
<sequence length="240" mass="27280">MLLHAWTALVGRGSTQVSFSILQQVDFSEILAHVDFIKNSPFGERMLEVYDLDCSRKLMLKEFAMLCSIFVPSCPREKKLKFLFDLYDLDNDGGLSTEDVFDSIKKMTGGRLQSEDVSGMSNCAFFFTFLISLLYLASPFCYFSLSFSLVRGAFHISYHQTCYTSFSLSLFSNRPLSCSRFALIAILCSSLPHPLLDQMDTIVKHTFKEADVDLNHKITFNEFLKVHSGSDMAEKMTFSF</sequence>
<keyword evidence="3" id="KW-1133">Transmembrane helix</keyword>
<accession>A0A7S3D3P4</accession>
<protein>
    <recommendedName>
        <fullName evidence="4">EF-hand domain-containing protein</fullName>
    </recommendedName>
</protein>
<dbReference type="InterPro" id="IPR002048">
    <property type="entry name" value="EF_hand_dom"/>
</dbReference>
<evidence type="ECO:0000313" key="6">
    <source>
        <dbReference type="EMBL" id="CAE0245555.1"/>
    </source>
</evidence>
<dbReference type="PANTHER" id="PTHR45942">
    <property type="entry name" value="PROTEIN PHOSPATASE 3 REGULATORY SUBUNIT B ALPHA ISOFORM TYPE 1"/>
    <property type="match status" value="1"/>
</dbReference>
<dbReference type="Gene3D" id="1.10.238.10">
    <property type="entry name" value="EF-hand"/>
    <property type="match status" value="2"/>
</dbReference>
<dbReference type="PROSITE" id="PS50222">
    <property type="entry name" value="EF_HAND_2"/>
    <property type="match status" value="2"/>
</dbReference>
<keyword evidence="2" id="KW-0677">Repeat</keyword>
<dbReference type="GO" id="GO:0005509">
    <property type="term" value="F:calcium ion binding"/>
    <property type="evidence" value="ECO:0007669"/>
    <property type="project" value="InterPro"/>
</dbReference>
<feature type="domain" description="EF-hand" evidence="4">
    <location>
        <begin position="75"/>
        <end position="110"/>
    </location>
</feature>
<dbReference type="EMBL" id="HBIB01011879">
    <property type="protein sequence ID" value="CAE0245551.1"/>
    <property type="molecule type" value="Transcribed_RNA"/>
</dbReference>
<gene>
    <name evidence="5" type="ORF">PBIL07802_LOCUS7732</name>
    <name evidence="6" type="ORF">PBIL07802_LOCUS7736</name>
</gene>
<evidence type="ECO:0000256" key="2">
    <source>
        <dbReference type="ARBA" id="ARBA00022737"/>
    </source>
</evidence>
<dbReference type="SUPFAM" id="SSF47473">
    <property type="entry name" value="EF-hand"/>
    <property type="match status" value="1"/>
</dbReference>
<dbReference type="SMART" id="SM00054">
    <property type="entry name" value="EFh"/>
    <property type="match status" value="3"/>
</dbReference>
<feature type="domain" description="EF-hand" evidence="4">
    <location>
        <begin position="198"/>
        <end position="233"/>
    </location>
</feature>
<dbReference type="AlphaFoldDB" id="A0A7S3D3P4"/>
<dbReference type="EMBL" id="HBIB01011885">
    <property type="protein sequence ID" value="CAE0245555.1"/>
    <property type="molecule type" value="Transcribed_RNA"/>
</dbReference>
<keyword evidence="3" id="KW-0472">Membrane</keyword>
<name>A0A7S3D3P4_9EUKA</name>
<evidence type="ECO:0000259" key="4">
    <source>
        <dbReference type="PROSITE" id="PS50222"/>
    </source>
</evidence>
<keyword evidence="1" id="KW-0479">Metal-binding</keyword>
<proteinExistence type="predicted"/>